<comment type="caution">
    <text evidence="2">The sequence shown here is derived from an EMBL/GenBank/DDBJ whole genome shotgun (WGS) entry which is preliminary data.</text>
</comment>
<sequence>MPSGCYTNSANRFNPRPAARPGESGAHLGGCPEAEEFQSTPGRSAGRIPGKRGGEREPSQFQSTPGRSAGRISIQSRGVTRVRGFNPRPAARPGESPNRADRGLATAVSIHARPLGRANLAERYPIKARGGEFQSTPGRSAGRIT</sequence>
<dbReference type="AntiFam" id="ANF00008">
    <property type="entry name" value="Translation of CRISPR region"/>
</dbReference>
<reference evidence="2" key="1">
    <citation type="submission" date="2009-10" db="EMBL/GenBank/DDBJ databases">
        <title>Diversity of trophic interactions inside an arsenic-rich microbial ecosystem.</title>
        <authorList>
            <person name="Bertin P.N."/>
            <person name="Heinrich-Salmeron A."/>
            <person name="Pelletier E."/>
            <person name="Goulhen-Chollet F."/>
            <person name="Arsene-Ploetze F."/>
            <person name="Gallien S."/>
            <person name="Calteau A."/>
            <person name="Vallenet D."/>
            <person name="Casiot C."/>
            <person name="Chane-Woon-Ming B."/>
            <person name="Giloteaux L."/>
            <person name="Barakat M."/>
            <person name="Bonnefoy V."/>
            <person name="Bruneel O."/>
            <person name="Chandler M."/>
            <person name="Cleiss J."/>
            <person name="Duran R."/>
            <person name="Elbaz-Poulichet F."/>
            <person name="Fonknechten N."/>
            <person name="Lauga B."/>
            <person name="Mornico D."/>
            <person name="Ortet P."/>
            <person name="Schaeffer C."/>
            <person name="Siguier P."/>
            <person name="Alexander Thil Smith A."/>
            <person name="Van Dorsselaer A."/>
            <person name="Weissenbach J."/>
            <person name="Medigue C."/>
            <person name="Le Paslier D."/>
        </authorList>
    </citation>
    <scope>NUCLEOTIDE SEQUENCE</scope>
</reference>
<organism evidence="2">
    <name type="scientific">mine drainage metagenome</name>
    <dbReference type="NCBI Taxonomy" id="410659"/>
    <lineage>
        <taxon>unclassified sequences</taxon>
        <taxon>metagenomes</taxon>
        <taxon>ecological metagenomes</taxon>
    </lineage>
</organism>
<dbReference type="AlphaFoldDB" id="E6PG26"/>
<feature type="region of interest" description="Disordered" evidence="1">
    <location>
        <begin position="1"/>
        <end position="106"/>
    </location>
</feature>
<feature type="compositionally biased region" description="Polar residues" evidence="1">
    <location>
        <begin position="1"/>
        <end position="12"/>
    </location>
</feature>
<proteinExistence type="predicted"/>
<evidence type="ECO:0000256" key="1">
    <source>
        <dbReference type="SAM" id="MobiDB-lite"/>
    </source>
</evidence>
<name>E6PG26_9ZZZZ</name>
<protein>
    <submittedName>
        <fullName evidence="2">Uncharacterized protein</fullName>
    </submittedName>
</protein>
<accession>E6PG26</accession>
<gene>
    <name evidence="2" type="ORF">CARN1_1430</name>
</gene>
<dbReference type="EMBL" id="CABL01000008">
    <property type="protein sequence ID" value="CBH75413.1"/>
    <property type="molecule type" value="Genomic_DNA"/>
</dbReference>
<evidence type="ECO:0000313" key="2">
    <source>
        <dbReference type="EMBL" id="CBH75413.1"/>
    </source>
</evidence>